<keyword evidence="4" id="KW-0479">Metal-binding</keyword>
<dbReference type="PROSITE" id="PS51873">
    <property type="entry name" value="TRIAD"/>
    <property type="match status" value="1"/>
</dbReference>
<dbReference type="InterPro" id="IPR013083">
    <property type="entry name" value="Znf_RING/FYVE/PHD"/>
</dbReference>
<dbReference type="PROSITE" id="PS00518">
    <property type="entry name" value="ZF_RING_1"/>
    <property type="match status" value="1"/>
</dbReference>
<evidence type="ECO:0000313" key="12">
    <source>
        <dbReference type="Proteomes" id="UP000277204"/>
    </source>
</evidence>
<keyword evidence="10" id="KW-0812">Transmembrane</keyword>
<dbReference type="Pfam" id="PF22191">
    <property type="entry name" value="IBR_1"/>
    <property type="match status" value="1"/>
</dbReference>
<dbReference type="InterPro" id="IPR031127">
    <property type="entry name" value="E3_UB_ligase_RBR"/>
</dbReference>
<keyword evidence="5" id="KW-0677">Repeat</keyword>
<reference evidence="11 12" key="1">
    <citation type="submission" date="2018-11" db="EMBL/GenBank/DDBJ databases">
        <authorList>
            <consortium name="Pathogen Informatics"/>
        </authorList>
    </citation>
    <scope>NUCLEOTIDE SEQUENCE [LARGE SCALE GENOMIC DNA]</scope>
    <source>
        <strain evidence="11 12">Zambia</strain>
    </source>
</reference>
<dbReference type="InterPro" id="IPR001841">
    <property type="entry name" value="Znf_RING"/>
</dbReference>
<evidence type="ECO:0000256" key="6">
    <source>
        <dbReference type="ARBA" id="ARBA00022771"/>
    </source>
</evidence>
<evidence type="ECO:0000256" key="1">
    <source>
        <dbReference type="ARBA" id="ARBA00001798"/>
    </source>
</evidence>
<dbReference type="PROSITE" id="PS50089">
    <property type="entry name" value="ZF_RING_2"/>
    <property type="match status" value="1"/>
</dbReference>
<dbReference type="SMART" id="SM00647">
    <property type="entry name" value="IBR"/>
    <property type="match status" value="1"/>
</dbReference>
<dbReference type="CDD" id="cd20352">
    <property type="entry name" value="Rcat_RBR_RNF144"/>
    <property type="match status" value="1"/>
</dbReference>
<comment type="catalytic activity">
    <reaction evidence="1">
        <text>[E2 ubiquitin-conjugating enzyme]-S-ubiquitinyl-L-cysteine + [acceptor protein]-L-lysine = [E2 ubiquitin-conjugating enzyme]-L-cysteine + [acceptor protein]-N(6)-ubiquitinyl-L-lysine.</text>
        <dbReference type="EC" id="2.3.2.31"/>
    </reaction>
</comment>
<dbReference type="SUPFAM" id="SSF57850">
    <property type="entry name" value="RING/U-box"/>
    <property type="match status" value="2"/>
</dbReference>
<evidence type="ECO:0000256" key="3">
    <source>
        <dbReference type="ARBA" id="ARBA00022679"/>
    </source>
</evidence>
<evidence type="ECO:0000256" key="5">
    <source>
        <dbReference type="ARBA" id="ARBA00022737"/>
    </source>
</evidence>
<dbReference type="InterPro" id="IPR017907">
    <property type="entry name" value="Znf_RING_CS"/>
</dbReference>
<dbReference type="STRING" id="48269.A0A183LRQ8"/>
<keyword evidence="10" id="KW-1133">Transmembrane helix</keyword>
<dbReference type="Gene3D" id="3.30.40.10">
    <property type="entry name" value="Zinc/RING finger domain, C3HC4 (zinc finger)"/>
    <property type="match status" value="1"/>
</dbReference>
<dbReference type="Gene3D" id="1.20.120.1750">
    <property type="match status" value="1"/>
</dbReference>
<dbReference type="GO" id="GO:0008270">
    <property type="term" value="F:zinc ion binding"/>
    <property type="evidence" value="ECO:0007669"/>
    <property type="project" value="UniProtKB-KW"/>
</dbReference>
<dbReference type="AlphaFoldDB" id="A0A183LRQ8"/>
<dbReference type="InterPro" id="IPR044066">
    <property type="entry name" value="TRIAD_supradom"/>
</dbReference>
<proteinExistence type="predicted"/>
<keyword evidence="7" id="KW-0833">Ubl conjugation pathway</keyword>
<keyword evidence="8" id="KW-0862">Zinc</keyword>
<keyword evidence="3" id="KW-0808">Transferase</keyword>
<accession>A0A183LRQ8</accession>
<evidence type="ECO:0000256" key="7">
    <source>
        <dbReference type="ARBA" id="ARBA00022786"/>
    </source>
</evidence>
<evidence type="ECO:0000256" key="2">
    <source>
        <dbReference type="ARBA" id="ARBA00012251"/>
    </source>
</evidence>
<keyword evidence="10" id="KW-0472">Membrane</keyword>
<organism evidence="11 12">
    <name type="scientific">Schistosoma margrebowiei</name>
    <dbReference type="NCBI Taxonomy" id="48269"/>
    <lineage>
        <taxon>Eukaryota</taxon>
        <taxon>Metazoa</taxon>
        <taxon>Spiralia</taxon>
        <taxon>Lophotrochozoa</taxon>
        <taxon>Platyhelminthes</taxon>
        <taxon>Trematoda</taxon>
        <taxon>Digenea</taxon>
        <taxon>Strigeidida</taxon>
        <taxon>Schistosomatoidea</taxon>
        <taxon>Schistosomatidae</taxon>
        <taxon>Schistosoma</taxon>
    </lineage>
</organism>
<evidence type="ECO:0000256" key="4">
    <source>
        <dbReference type="ARBA" id="ARBA00022723"/>
    </source>
</evidence>
<evidence type="ECO:0000256" key="8">
    <source>
        <dbReference type="ARBA" id="ARBA00022833"/>
    </source>
</evidence>
<dbReference type="EC" id="2.3.2.31" evidence="2"/>
<keyword evidence="12" id="KW-1185">Reference proteome</keyword>
<feature type="region of interest" description="Disordered" evidence="9">
    <location>
        <begin position="521"/>
        <end position="543"/>
    </location>
</feature>
<feature type="transmembrane region" description="Helical" evidence="10">
    <location>
        <begin position="465"/>
        <end position="490"/>
    </location>
</feature>
<gene>
    <name evidence="11" type="ORF">SMRZ_LOCUS6483</name>
</gene>
<evidence type="ECO:0000256" key="10">
    <source>
        <dbReference type="SAM" id="Phobius"/>
    </source>
</evidence>
<dbReference type="PANTHER" id="PTHR11685">
    <property type="entry name" value="RBR FAMILY RING FINGER AND IBR DOMAIN-CONTAINING"/>
    <property type="match status" value="1"/>
</dbReference>
<protein>
    <recommendedName>
        <fullName evidence="2">RBR-type E3 ubiquitin transferase</fullName>
        <ecNumber evidence="2">2.3.2.31</ecNumber>
    </recommendedName>
</protein>
<dbReference type="GO" id="GO:0061630">
    <property type="term" value="F:ubiquitin protein ligase activity"/>
    <property type="evidence" value="ECO:0007669"/>
    <property type="project" value="UniProtKB-EC"/>
</dbReference>
<dbReference type="Proteomes" id="UP000277204">
    <property type="component" value="Unassembled WGS sequence"/>
</dbReference>
<sequence>MIGTEYGHCNICFDAVPYENMLFLSACGCSFCRQCLKTYVITVLRDRVDVNCACPSYPCSQSGHLTDSEVGCFKIEQNVNLTFCPAVNCGAVCQVPSILKVSIPNGINPSTRSNKHALERFTRWYRRYLCSSQGDTTHVSPSTKSTSFRADDTSKIPNNAYYKPISNLRDEDKEDCVTTPTSEGAGEKDLLYISEKRTLMCQVSPGRPAVRVVCKQCSHEFCARCHLNWHIGVGPYVCEEYPRNVVKGNKNVSTQFTSQQNLLGISEENVNAADHINPHSDPDPVIFEKHQSQSVTQNPEIIKSLPSLRKPPEKNKINKISLRRSKRKRRNYLQSHTGIHLSNQDVSDTIDVSVLAVGFPPYSPDDWLKRCPACLVPIERIEGCAQMMCRSCKHTFCWYCLTSLDDLEAVVESYLELVEFVGMPKEDDFLLQHYDDGACKGKLGHSRASVIGHRVYVSYFNVKNVFTGLTILLLVAAPFIMVAVPCIICAKCHRLYRQHRLRKRHSQGLYMVNGRVLNTPVSSNVQNDRTDTPQPTSSTPHHSIFIPSCRSSIVSVDHRPTVEQKADIHWSPWQNEFKCTSTRKVMHRSKSVPAYCCTVPLNSLIMTSHTP</sequence>
<evidence type="ECO:0000313" key="11">
    <source>
        <dbReference type="EMBL" id="VDO71460.1"/>
    </source>
</evidence>
<dbReference type="EMBL" id="UZAI01002430">
    <property type="protein sequence ID" value="VDO71460.1"/>
    <property type="molecule type" value="Genomic_DNA"/>
</dbReference>
<evidence type="ECO:0000256" key="9">
    <source>
        <dbReference type="SAM" id="MobiDB-lite"/>
    </source>
</evidence>
<name>A0A183LRQ8_9TREM</name>
<feature type="compositionally biased region" description="Polar residues" evidence="9">
    <location>
        <begin position="521"/>
        <end position="541"/>
    </location>
</feature>
<dbReference type="GO" id="GO:0016567">
    <property type="term" value="P:protein ubiquitination"/>
    <property type="evidence" value="ECO:0007669"/>
    <property type="project" value="InterPro"/>
</dbReference>
<dbReference type="InterPro" id="IPR002867">
    <property type="entry name" value="IBR_dom"/>
</dbReference>
<keyword evidence="6" id="KW-0863">Zinc-finger</keyword>